<keyword evidence="4" id="KW-0288">FMN</keyword>
<feature type="domain" description="4Fe-4S ferredoxin-type" evidence="11">
    <location>
        <begin position="277"/>
        <end position="306"/>
    </location>
</feature>
<feature type="transmembrane region" description="Helical" evidence="9">
    <location>
        <begin position="1342"/>
        <end position="1362"/>
    </location>
</feature>
<dbReference type="InterPro" id="IPR011766">
    <property type="entry name" value="TPP_enzyme_TPP-bd"/>
</dbReference>
<evidence type="ECO:0000256" key="2">
    <source>
        <dbReference type="ARBA" id="ARBA00001974"/>
    </source>
</evidence>
<reference evidence="12 13" key="1">
    <citation type="submission" date="2024-02" db="EMBL/GenBank/DDBJ databases">
        <authorList>
            <person name="Chen Y."/>
            <person name="Shah S."/>
            <person name="Dougan E. K."/>
            <person name="Thang M."/>
            <person name="Chan C."/>
        </authorList>
    </citation>
    <scope>NUCLEOTIDE SEQUENCE [LARGE SCALE GENOMIC DNA]</scope>
</reference>
<dbReference type="EMBL" id="CAXAMM010008991">
    <property type="protein sequence ID" value="CAK9019045.1"/>
    <property type="molecule type" value="Genomic_DNA"/>
</dbReference>
<feature type="compositionally biased region" description="Polar residues" evidence="8">
    <location>
        <begin position="1302"/>
        <end position="1316"/>
    </location>
</feature>
<dbReference type="Pfam" id="PF01558">
    <property type="entry name" value="POR"/>
    <property type="match status" value="1"/>
</dbReference>
<feature type="non-terminal residue" evidence="12">
    <location>
        <position position="1"/>
    </location>
</feature>
<evidence type="ECO:0000313" key="13">
    <source>
        <dbReference type="Proteomes" id="UP001642464"/>
    </source>
</evidence>
<dbReference type="InterPro" id="IPR002869">
    <property type="entry name" value="Pyrv_flavodox_OxRed_cen"/>
</dbReference>
<dbReference type="InterPro" id="IPR017938">
    <property type="entry name" value="Riboflavin_synthase-like_b-brl"/>
</dbReference>
<keyword evidence="3" id="KW-0285">Flavoprotein</keyword>
<dbReference type="Pfam" id="PF13237">
    <property type="entry name" value="Fer4_10"/>
    <property type="match status" value="1"/>
</dbReference>
<evidence type="ECO:0000256" key="7">
    <source>
        <dbReference type="ARBA" id="ARBA00023002"/>
    </source>
</evidence>
<comment type="cofactor">
    <cofactor evidence="1">
        <name>FMN</name>
        <dbReference type="ChEBI" id="CHEBI:58210"/>
    </cofactor>
</comment>
<dbReference type="InterPro" id="IPR029061">
    <property type="entry name" value="THDP-binding"/>
</dbReference>
<dbReference type="InterPro" id="IPR050722">
    <property type="entry name" value="Pyruvate:ferred/Flavod_OxRd"/>
</dbReference>
<keyword evidence="6" id="KW-0521">NADP</keyword>
<evidence type="ECO:0000256" key="8">
    <source>
        <dbReference type="SAM" id="MobiDB-lite"/>
    </source>
</evidence>
<feature type="domain" description="4Fe-4S ferredoxin-type" evidence="11">
    <location>
        <begin position="333"/>
        <end position="362"/>
    </location>
</feature>
<dbReference type="Gene3D" id="2.40.30.10">
    <property type="entry name" value="Translation factors"/>
    <property type="match status" value="1"/>
</dbReference>
<dbReference type="Gene3D" id="1.20.990.10">
    <property type="entry name" value="NADPH-cytochrome p450 Reductase, Chain A, domain 3"/>
    <property type="match status" value="1"/>
</dbReference>
<feature type="transmembrane region" description="Helical" evidence="9">
    <location>
        <begin position="1377"/>
        <end position="1396"/>
    </location>
</feature>
<dbReference type="InterPro" id="IPR017900">
    <property type="entry name" value="4Fe4S_Fe_S_CS"/>
</dbReference>
<evidence type="ECO:0000256" key="9">
    <source>
        <dbReference type="SAM" id="Phobius"/>
    </source>
</evidence>
<gene>
    <name evidence="12" type="ORF">SCF082_LOCUS14347</name>
</gene>
<keyword evidence="7" id="KW-0560">Oxidoreductase</keyword>
<dbReference type="Gene3D" id="3.40.50.970">
    <property type="match status" value="1"/>
</dbReference>
<keyword evidence="9" id="KW-0472">Membrane</keyword>
<dbReference type="InterPro" id="IPR001094">
    <property type="entry name" value="Flavdoxin-like"/>
</dbReference>
<dbReference type="Gene3D" id="3.30.70.20">
    <property type="match status" value="1"/>
</dbReference>
<evidence type="ECO:0000256" key="1">
    <source>
        <dbReference type="ARBA" id="ARBA00001917"/>
    </source>
</evidence>
<dbReference type="SUPFAM" id="SSF52218">
    <property type="entry name" value="Flavoproteins"/>
    <property type="match status" value="1"/>
</dbReference>
<dbReference type="PRINTS" id="PR00369">
    <property type="entry name" value="FLAVODOXIN"/>
</dbReference>
<keyword evidence="13" id="KW-1185">Reference proteome</keyword>
<dbReference type="PANTHER" id="PTHR32154:SF0">
    <property type="entry name" value="PYRUVATE-FLAVODOXIN OXIDOREDUCTASE-RELATED"/>
    <property type="match status" value="1"/>
</dbReference>
<evidence type="ECO:0000259" key="11">
    <source>
        <dbReference type="PROSITE" id="PS51379"/>
    </source>
</evidence>
<dbReference type="SUPFAM" id="SSF53323">
    <property type="entry name" value="Pyruvate-ferredoxin oxidoreductase, PFOR, domain III"/>
    <property type="match status" value="1"/>
</dbReference>
<evidence type="ECO:0000313" key="12">
    <source>
        <dbReference type="EMBL" id="CAK9019045.1"/>
    </source>
</evidence>
<dbReference type="InterPro" id="IPR023173">
    <property type="entry name" value="NADPH_Cyt_P450_Rdtase_alpha"/>
</dbReference>
<evidence type="ECO:0000256" key="4">
    <source>
        <dbReference type="ARBA" id="ARBA00022643"/>
    </source>
</evidence>
<dbReference type="Proteomes" id="UP001642464">
    <property type="component" value="Unassembled WGS sequence"/>
</dbReference>
<dbReference type="SUPFAM" id="SSF52518">
    <property type="entry name" value="Thiamin diphosphate-binding fold (THDP-binding)"/>
    <property type="match status" value="1"/>
</dbReference>
<dbReference type="Pfam" id="PF00667">
    <property type="entry name" value="FAD_binding_1"/>
    <property type="match status" value="1"/>
</dbReference>
<comment type="caution">
    <text evidence="12">The sequence shown here is derived from an EMBL/GenBank/DDBJ whole genome shotgun (WGS) entry which is preliminary data.</text>
</comment>
<evidence type="ECO:0000256" key="6">
    <source>
        <dbReference type="ARBA" id="ARBA00022857"/>
    </source>
</evidence>
<dbReference type="InterPro" id="IPR029039">
    <property type="entry name" value="Flavoprotein-like_sf"/>
</dbReference>
<protein>
    <submittedName>
        <fullName evidence="12">Mitochondrial (Aquacobalamin reductase [NADPH]) (EgPNOmt) (Pyruvate:NADP(+) oxidoreductase)</fullName>
    </submittedName>
</protein>
<dbReference type="SUPFAM" id="SSF54862">
    <property type="entry name" value="4Fe-4S ferredoxins"/>
    <property type="match status" value="1"/>
</dbReference>
<dbReference type="PROSITE" id="PS50902">
    <property type="entry name" value="FLAVODOXIN_LIKE"/>
    <property type="match status" value="1"/>
</dbReference>
<comment type="cofactor">
    <cofactor evidence="2">
        <name>FAD</name>
        <dbReference type="ChEBI" id="CHEBI:57692"/>
    </cofactor>
</comment>
<keyword evidence="9" id="KW-1133">Transmembrane helix</keyword>
<dbReference type="Pfam" id="PF00258">
    <property type="entry name" value="Flavodoxin_1"/>
    <property type="match status" value="1"/>
</dbReference>
<dbReference type="InterPro" id="IPR019752">
    <property type="entry name" value="Pyrv/ketoisovalerate_OxRed_cat"/>
</dbReference>
<dbReference type="SUPFAM" id="SSF63380">
    <property type="entry name" value="Riboflavin synthase domain-like"/>
    <property type="match status" value="1"/>
</dbReference>
<accession>A0ABP0JX54</accession>
<dbReference type="Gene3D" id="3.40.920.10">
    <property type="entry name" value="Pyruvate-ferredoxin oxidoreductase, PFOR, domain III"/>
    <property type="match status" value="1"/>
</dbReference>
<dbReference type="InterPro" id="IPR008254">
    <property type="entry name" value="Flavodoxin/NO_synth"/>
</dbReference>
<dbReference type="PROSITE" id="PS00198">
    <property type="entry name" value="4FE4S_FER_1"/>
    <property type="match status" value="1"/>
</dbReference>
<dbReference type="InterPro" id="IPR003097">
    <property type="entry name" value="CysJ-like_FAD-binding"/>
</dbReference>
<sequence>QAIFFGLGSDGTVGANKAAAAIIGERTEFYSQGHFNYSSQKAGASTVSHLRFGPKPIRSEYEIESSPGADYVACHHTSFLSKFDMLSKAREGAAFVVNCPWKTVEELDQEFPAKLRQAIAEKKVELYTIDAHAVASSVGLPAKRINQVMQATFFNLSGILPPEDAKEQLEGAIDRMYGKKSPEIVRSNKAALAAAPDNLNRINYPSSWLTAEDNEHSLRRMNPSASPYSPQLDEFSSTFLKSIDSRTADELAVSAFSPGGETPIGQSTHQKRALADEVPVWLPDKCTQCNLCSVVCPHAVVRPFLLDKKEMEAAPEGFVARKAKGGDLAGLNYTIQLAPFDCTGCAVCVEMCPDDALIMESAAHSQEKFNDHWEYSLNTVSVKDNLMERGSVKGSQFQEPLIEFSGACSGCGETPYVKLLTQMFGDRMVIANSSGCSSVWGGSYGLSPFKKNRHGQGPAWARSLFEDTAEYGLGMALGSQQRRERLVADVKELLEEVSSGASVSTELQNLMERWIEVAEDAEKCTVLQGPLKAALAKEPETSDSPVALGAVKRGSDLLVAPSHWIIGGDGWAYDIGFGGLDHVLATGQNINVLVLDTEGYSNTGAQNSKATPKGATMKMSAGGNRAKKKDLGAIAMMHENAYVASVSLSADVNQTVKAFKEAEAYPGPSIIIAYATCVDWGHRAGDKAMVQQQVQAVESGYWPLYRYNPDKVTTEHNGFELDNKRISPDAMDALMRNENRFTSLQRTAPEFAKMLQSAMKDEFHARHEARRRKAMADEDLLEYLKKCMGEQVTGERVTVLYGTDTGNAEMVAKNFQFEFKRRGMKAKCLSLNDMPISDLAEESKVLAIVATAGQGEMPKSAVKFWQDMETFLETAPADYLKDTKFAVFGLGDSSYVFFNEAAKRIDTAFEKLGGQRVQSLGLGDDQHPGRFDDELEEWSPDFYDNIEAPEPPQELSPPSHLVEVLPPEDPKAKQVGEAYVPVGSKPVKMTVKRSTVPEGYERAIDHFEFDLTGSGLSYEQGDSLGLWPSNPKQQVDMCLMALNMKGDEILHLRPVDSNRSVPLPEVITVRTLLTEVLDIAGWPKRRFYEMLKLSATDAKEKEITKANRAQTMIWNFKLKNSFAANKQNSRSQLQHEEQMKHSYMETRRENLRDLLSETLDEAQSTVLKSTLLFGFVVAVLVEGFPSPENSNERYIDIFIFSVSWAICLLFQSIVLAGLYQVVQTRALREMIRNLQASATDDSSELRRSNTMDSGFTSLSDGWADLEGPGSQEPRRPRLLGARPYSLMHPSSQRLTRHKTEESNSFGSQSTKDSGGSSRVRDVPTLHVFDPKRLLYRSQAKKFVTVGSLFTLICLAGLIYGRLSMRRGNKHGEGVPDVLLRLGIFLPPFVSATFSLLLRKNANPNRSTLAVQSLAWLCFFVWPSAVQSSRRFTSKAGMRLRQTTG</sequence>
<name>A0ABP0JX54_9DINO</name>
<proteinExistence type="predicted"/>
<feature type="transmembrane region" description="Helical" evidence="9">
    <location>
        <begin position="1197"/>
        <end position="1222"/>
    </location>
</feature>
<evidence type="ECO:0000256" key="3">
    <source>
        <dbReference type="ARBA" id="ARBA00022630"/>
    </source>
</evidence>
<organism evidence="12 13">
    <name type="scientific">Durusdinium trenchii</name>
    <dbReference type="NCBI Taxonomy" id="1381693"/>
    <lineage>
        <taxon>Eukaryota</taxon>
        <taxon>Sar</taxon>
        <taxon>Alveolata</taxon>
        <taxon>Dinophyceae</taxon>
        <taxon>Suessiales</taxon>
        <taxon>Symbiodiniaceae</taxon>
        <taxon>Durusdinium</taxon>
    </lineage>
</organism>
<keyword evidence="9" id="KW-0812">Transmembrane</keyword>
<dbReference type="Gene3D" id="3.40.50.360">
    <property type="match status" value="1"/>
</dbReference>
<evidence type="ECO:0000259" key="10">
    <source>
        <dbReference type="PROSITE" id="PS50902"/>
    </source>
</evidence>
<dbReference type="Pfam" id="PF02775">
    <property type="entry name" value="TPP_enzyme_C"/>
    <property type="match status" value="1"/>
</dbReference>
<feature type="region of interest" description="Disordered" evidence="8">
    <location>
        <begin position="1258"/>
        <end position="1321"/>
    </location>
</feature>
<dbReference type="InterPro" id="IPR017896">
    <property type="entry name" value="4Fe4S_Fe-S-bd"/>
</dbReference>
<dbReference type="PANTHER" id="PTHR32154">
    <property type="entry name" value="PYRUVATE-FLAVODOXIN OXIDOREDUCTASE-RELATED"/>
    <property type="match status" value="1"/>
</dbReference>
<feature type="domain" description="Flavodoxin-like" evidence="10">
    <location>
        <begin position="797"/>
        <end position="943"/>
    </location>
</feature>
<dbReference type="PROSITE" id="PS51379">
    <property type="entry name" value="4FE4S_FER_2"/>
    <property type="match status" value="2"/>
</dbReference>
<evidence type="ECO:0000256" key="5">
    <source>
        <dbReference type="ARBA" id="ARBA00022827"/>
    </source>
</evidence>
<keyword evidence="5" id="KW-0274">FAD</keyword>